<feature type="region of interest" description="Disordered" evidence="7">
    <location>
        <begin position="1455"/>
        <end position="1480"/>
    </location>
</feature>
<feature type="compositionally biased region" description="Basic and acidic residues" evidence="7">
    <location>
        <begin position="1357"/>
        <end position="1371"/>
    </location>
</feature>
<reference evidence="10" key="1">
    <citation type="submission" date="2025-08" db="UniProtKB">
        <authorList>
            <consortium name="RefSeq"/>
        </authorList>
    </citation>
    <scope>IDENTIFICATION</scope>
    <source>
        <tissue evidence="10">Whole organism</tissue>
    </source>
</reference>
<dbReference type="InterPro" id="IPR000504">
    <property type="entry name" value="RRM_dom"/>
</dbReference>
<feature type="compositionally biased region" description="Low complexity" evidence="7">
    <location>
        <begin position="1461"/>
        <end position="1472"/>
    </location>
</feature>
<evidence type="ECO:0000256" key="4">
    <source>
        <dbReference type="ARBA" id="ARBA00022833"/>
    </source>
</evidence>
<feature type="domain" description="C2H2-type" evidence="8">
    <location>
        <begin position="4307"/>
        <end position="4334"/>
    </location>
</feature>
<keyword evidence="9" id="KW-1185">Reference proteome</keyword>
<feature type="region of interest" description="Disordered" evidence="7">
    <location>
        <begin position="3876"/>
        <end position="3913"/>
    </location>
</feature>
<feature type="compositionally biased region" description="Polar residues" evidence="7">
    <location>
        <begin position="2555"/>
        <end position="2569"/>
    </location>
</feature>
<dbReference type="SMART" id="SM00360">
    <property type="entry name" value="RRM"/>
    <property type="match status" value="1"/>
</dbReference>
<feature type="compositionally biased region" description="Acidic residues" evidence="7">
    <location>
        <begin position="4611"/>
        <end position="4620"/>
    </location>
</feature>
<dbReference type="GeneID" id="108681932"/>
<feature type="region of interest" description="Disordered" evidence="7">
    <location>
        <begin position="1496"/>
        <end position="1517"/>
    </location>
</feature>
<feature type="region of interest" description="Disordered" evidence="7">
    <location>
        <begin position="2378"/>
        <end position="2400"/>
    </location>
</feature>
<feature type="compositionally biased region" description="Basic and acidic residues" evidence="7">
    <location>
        <begin position="1500"/>
        <end position="1517"/>
    </location>
</feature>
<feature type="region of interest" description="Disordered" evidence="7">
    <location>
        <begin position="1334"/>
        <end position="1377"/>
    </location>
</feature>
<keyword evidence="1" id="KW-0479">Metal-binding</keyword>
<evidence type="ECO:0000313" key="10">
    <source>
        <dbReference type="RefSeq" id="XP_018026502.2"/>
    </source>
</evidence>
<feature type="compositionally biased region" description="Low complexity" evidence="7">
    <location>
        <begin position="1202"/>
        <end position="1215"/>
    </location>
</feature>
<feature type="compositionally biased region" description="Basic and acidic residues" evidence="7">
    <location>
        <begin position="401"/>
        <end position="410"/>
    </location>
</feature>
<dbReference type="InterPro" id="IPR013087">
    <property type="entry name" value="Znf_C2H2_type"/>
</dbReference>
<feature type="domain" description="C2H2-type" evidence="8">
    <location>
        <begin position="2982"/>
        <end position="3010"/>
    </location>
</feature>
<feature type="compositionally biased region" description="Polar residues" evidence="7">
    <location>
        <begin position="3306"/>
        <end position="3344"/>
    </location>
</feature>
<evidence type="ECO:0000256" key="3">
    <source>
        <dbReference type="ARBA" id="ARBA00022771"/>
    </source>
</evidence>
<feature type="compositionally biased region" description="Polar residues" evidence="7">
    <location>
        <begin position="1790"/>
        <end position="1800"/>
    </location>
</feature>
<feature type="compositionally biased region" description="Low complexity" evidence="7">
    <location>
        <begin position="3899"/>
        <end position="3910"/>
    </location>
</feature>
<keyword evidence="4" id="KW-0862">Zinc</keyword>
<feature type="region of interest" description="Disordered" evidence="7">
    <location>
        <begin position="1982"/>
        <end position="2005"/>
    </location>
</feature>
<feature type="region of interest" description="Disordered" evidence="7">
    <location>
        <begin position="2815"/>
        <end position="2862"/>
    </location>
</feature>
<feature type="region of interest" description="Disordered" evidence="7">
    <location>
        <begin position="1777"/>
        <end position="1824"/>
    </location>
</feature>
<dbReference type="InterPro" id="IPR012677">
    <property type="entry name" value="Nucleotide-bd_a/b_plait_sf"/>
</dbReference>
<name>A0A8B7PM87_HYAAZ</name>
<dbReference type="Gene3D" id="3.30.160.60">
    <property type="entry name" value="Classic Zinc Finger"/>
    <property type="match status" value="4"/>
</dbReference>
<feature type="region of interest" description="Disordered" evidence="7">
    <location>
        <begin position="2555"/>
        <end position="2631"/>
    </location>
</feature>
<protein>
    <submittedName>
        <fullName evidence="10">Uncharacterized protein LOC108681932</fullName>
    </submittedName>
</protein>
<dbReference type="RefSeq" id="XP_018026502.2">
    <property type="nucleotide sequence ID" value="XM_018171013.2"/>
</dbReference>
<evidence type="ECO:0000256" key="2">
    <source>
        <dbReference type="ARBA" id="ARBA00022737"/>
    </source>
</evidence>
<feature type="region of interest" description="Disordered" evidence="7">
    <location>
        <begin position="1846"/>
        <end position="1877"/>
    </location>
</feature>
<feature type="compositionally biased region" description="Low complexity" evidence="7">
    <location>
        <begin position="330"/>
        <end position="363"/>
    </location>
</feature>
<dbReference type="GO" id="GO:0008270">
    <property type="term" value="F:zinc ion binding"/>
    <property type="evidence" value="ECO:0007669"/>
    <property type="project" value="UniProtKB-KW"/>
</dbReference>
<feature type="compositionally biased region" description="Low complexity" evidence="7">
    <location>
        <begin position="3501"/>
        <end position="3512"/>
    </location>
</feature>
<evidence type="ECO:0000256" key="1">
    <source>
        <dbReference type="ARBA" id="ARBA00022723"/>
    </source>
</evidence>
<feature type="compositionally biased region" description="Polar residues" evidence="7">
    <location>
        <begin position="4598"/>
        <end position="4610"/>
    </location>
</feature>
<feature type="compositionally biased region" description="Low complexity" evidence="7">
    <location>
        <begin position="169"/>
        <end position="184"/>
    </location>
</feature>
<feature type="compositionally biased region" description="Basic and acidic residues" evidence="7">
    <location>
        <begin position="1808"/>
        <end position="1817"/>
    </location>
</feature>
<dbReference type="Gene3D" id="3.30.70.330">
    <property type="match status" value="1"/>
</dbReference>
<evidence type="ECO:0000313" key="9">
    <source>
        <dbReference type="Proteomes" id="UP000694843"/>
    </source>
</evidence>
<evidence type="ECO:0000256" key="7">
    <source>
        <dbReference type="SAM" id="MobiDB-lite"/>
    </source>
</evidence>
<feature type="compositionally biased region" description="Low complexity" evidence="7">
    <location>
        <begin position="575"/>
        <end position="588"/>
    </location>
</feature>
<organism evidence="9 10">
    <name type="scientific">Hyalella azteca</name>
    <name type="common">Amphipod</name>
    <dbReference type="NCBI Taxonomy" id="294128"/>
    <lineage>
        <taxon>Eukaryota</taxon>
        <taxon>Metazoa</taxon>
        <taxon>Ecdysozoa</taxon>
        <taxon>Arthropoda</taxon>
        <taxon>Crustacea</taxon>
        <taxon>Multicrustacea</taxon>
        <taxon>Malacostraca</taxon>
        <taxon>Eumalacostraca</taxon>
        <taxon>Peracarida</taxon>
        <taxon>Amphipoda</taxon>
        <taxon>Senticaudata</taxon>
        <taxon>Talitrida</taxon>
        <taxon>Talitroidea</taxon>
        <taxon>Hyalellidae</taxon>
        <taxon>Hyalella</taxon>
    </lineage>
</organism>
<evidence type="ECO:0000256" key="6">
    <source>
        <dbReference type="PROSITE-ProRule" id="PRU00042"/>
    </source>
</evidence>
<dbReference type="Pfam" id="PF00076">
    <property type="entry name" value="RRM_1"/>
    <property type="match status" value="1"/>
</dbReference>
<keyword evidence="3 6" id="KW-0863">Zinc-finger</keyword>
<feature type="region of interest" description="Disordered" evidence="7">
    <location>
        <begin position="2765"/>
        <end position="2795"/>
    </location>
</feature>
<feature type="compositionally biased region" description="Low complexity" evidence="7">
    <location>
        <begin position="836"/>
        <end position="848"/>
    </location>
</feature>
<feature type="region of interest" description="Disordered" evidence="7">
    <location>
        <begin position="2045"/>
        <end position="2081"/>
    </location>
</feature>
<dbReference type="OrthoDB" id="6347039at2759"/>
<dbReference type="GO" id="GO:0010468">
    <property type="term" value="P:regulation of gene expression"/>
    <property type="evidence" value="ECO:0007669"/>
    <property type="project" value="TreeGrafter"/>
</dbReference>
<feature type="region of interest" description="Disordered" evidence="7">
    <location>
        <begin position="169"/>
        <end position="214"/>
    </location>
</feature>
<feature type="compositionally biased region" description="Polar residues" evidence="7">
    <location>
        <begin position="390"/>
        <end position="399"/>
    </location>
</feature>
<feature type="compositionally biased region" description="Polar residues" evidence="7">
    <location>
        <begin position="4148"/>
        <end position="4160"/>
    </location>
</feature>
<feature type="compositionally biased region" description="Low complexity" evidence="7">
    <location>
        <begin position="4390"/>
        <end position="4399"/>
    </location>
</feature>
<dbReference type="InterPro" id="IPR050688">
    <property type="entry name" value="Zinc_finger/UBP_domain"/>
</dbReference>
<feature type="region of interest" description="Disordered" evidence="7">
    <location>
        <begin position="882"/>
        <end position="919"/>
    </location>
</feature>
<feature type="compositionally biased region" description="Basic and acidic residues" evidence="7">
    <location>
        <begin position="2382"/>
        <end position="2391"/>
    </location>
</feature>
<feature type="compositionally biased region" description="Polar residues" evidence="7">
    <location>
        <begin position="3374"/>
        <end position="3388"/>
    </location>
</feature>
<feature type="region of interest" description="Disordered" evidence="7">
    <location>
        <begin position="2466"/>
        <end position="2514"/>
    </location>
</feature>
<feature type="compositionally biased region" description="Pro residues" evidence="7">
    <location>
        <begin position="721"/>
        <end position="733"/>
    </location>
</feature>
<dbReference type="GO" id="GO:0005634">
    <property type="term" value="C:nucleus"/>
    <property type="evidence" value="ECO:0007669"/>
    <property type="project" value="TreeGrafter"/>
</dbReference>
<feature type="compositionally biased region" description="Polar residues" evidence="7">
    <location>
        <begin position="1846"/>
        <end position="1867"/>
    </location>
</feature>
<feature type="compositionally biased region" description="Low complexity" evidence="7">
    <location>
        <begin position="2768"/>
        <end position="2795"/>
    </location>
</feature>
<dbReference type="SUPFAM" id="SSF54928">
    <property type="entry name" value="RNA-binding domain, RBD"/>
    <property type="match status" value="1"/>
</dbReference>
<feature type="region of interest" description="Disordered" evidence="7">
    <location>
        <begin position="2094"/>
        <end position="2118"/>
    </location>
</feature>
<sequence length="4966" mass="544329">MSGRGLFQSPSDASVASKLHILQGYLPFVQSIIAKLRSKGGPGVAEQLKKMKMLQKFIIEQDIKSCNESRMEKMIKLLQGIYRKHMTNASGSSSNEKAFLKREGNSQLKVVETSKRSESGPAQQGMNVFLENKCIESQRGSAALEMSLMEASNDDPEIISVLGSLGKHNLGSSSSPRNPLRPSGTTGYTSHNNTNVSHQRNNTAQNWNDKSQKSLDTDLRSIQLKNDGSKKNVSEKMLALFGDEALEQFEQLRPIPSRPSDAVTHQSTRRKEDNQSTSRSSLMSSKYPSVRQKDFLSTSTKPGHRYDLSSSQGDNKKPLYNTGKLFDAVPPAIHTPSSAPHSSSNPYSRTGSSSSGSSQSQHSLQKPHYSHKQQPHKRSLLDLPMPPDINSGSSKTCTAPRQDRVSRWDQRYPAGVSTVEDDKYKAVGKEQLPAAFCMSQSNSPSNSAKLQMSREKLQKLFGLKPAPPPELSQLTPGTSYQGHSNLSSSKDVIFINDEQKSSHNRLSCNDSPYVRERNSSKRTSAEENDERAMGSRANDRFSEKRDRPWNVTDDGRTQLFNSLPSNKFETNAAGRSARPTSASSFSSSQRDHSRTTLFNTDPNRTRESARDSLALAKCPSASFTPDDTPDSPEPEDVGSFSPTGFSPVQTIPVEKVSSAENFRKSRENSVATTKGAIRNVERFSMELSRETRDDTLKYEDFVGPATKVSHGHRKRAINAAPPVPPSIPKPPPLSSNLISAVIDSSPLKKQPETTKIPVEHKEDGPPFVERASNSSSNHSNHARLSLTSQSTKYEPNKMKSGSKSVSGALNIEEYRRRRAKKPSKPSCILDELIPETSPSSSNDKSTNSPVMEEIFTEDVPSFGGRMVNTPLLPPPMPPFNASNPQIPLPDHKFQRNRDPRTREGRQPMQRLPVAPDTHSPFMKPFLTSGMKSHGFPAPSQGPLGNIPSPSYDPRISSRDPRTFNRNHHSVIGAGPQGTHDMHVTSGRMMQPAGVVKTGMGPLYAVPAPTFPGMYGPMTMAYPPPQSPTPPPPCTGPPETLKTPANLSSSAFIIMKGLPQFANSMHVYKFFQEYILKDVCIELDHGLNCTGNAYIQFPSPESAAECLKKLNGYIMHGFQISLGSMTSGFFQTAKKNYKEKNNERERRLGIPMLPTGNCNPFYDPKRSQRKLAADTALSEPHKSTSGTKIKDLNKSLTDGKATVSDVEPSDPVSVASKKTTDEVAKKIDENDSDELIAPSNHSKSKKNRRFRKIISPCVSDSSEDENIHTSSANSVGVRDVASPVNVTAPGSTAEKESEVLLCRKNNDFEFPDIVQSSAVITDDIVISDREEDNLDFEEGPDFAASLHDSSDEPEEDNILNRDKNTHIEKSSKDVSCSSSIPVVSNSETVLPVNKKRKQDKISSADLNPKMTRKTHEVVEKVLDDKSKFKVTVPTPSKYVECLFDDKPLLTRKSKLPAKLGSSDDSSTLEVSSSAGNSDGSGITKLLSASVGDVSMPAPSEDLDKFEHPFSDRSDGSDRDSLVIDLDEMVRETRNSIDNAFPEPVIPPIVARDDQETCTNALRAILAELSDKKKRETNSSVALAAKNSDAASVSGAKPHSVVMIADSTLSDDEPQTLPHVEPRSENKRRKSSESVVGSSRRSSDPEIVEIESDDCAENTANPDSFRAPSRSANTASGVNDSVCSAATDIIDLDDEEKDFDDQLHASESDGLCPIVVDNKNQQCHSDAKNSSNEGLEDFCHAKKSNVETSTQNKSKTSTLNESKECIILDSDTDEEPTLAINTYQPTEKRSIADTNDSATSDDQPSKKQKIAPEMDRSEDQSASGLQIESVTSLCSSPVTQVITQSSLNTSTDSVNNTGNDDLNLSQQTDIFGGSSLGEDDLPDLSQIMDTINDDVLRNNLPDLADPRVADDALLELGTSLPCNSKSFASGELSTELNASSVVPGLAIDEGVSDDLNNAKDISTDEIEQGNSFSVPSELTSLENVSNNVSDQASGHAESTSRQPDTFSATEPAELLENNTTPEVQPTSARDVQDALPTVMEKSASNIHEDLGSEHEKFPSEAGKLDSTKDKPREPVSAMDSDEDNVSVGIASVSSFDSSVVSGDGRDSKTPDSMGKLRRKKRAIRSSSIPNLEARRVTRGSIIDKPDSFEAVHWDDGGVLDLFQCELCEYVGRQHVNHLVNFHPEREIKCEFKKEDVNVVFRDKVGPFVLENGEKPEEVDLSWVPPGLQFNEAIVCNFEGCDYVSSIRFDLIYHYIEHYPKSLPTMFHCRLCHHMTNDLEVAYDHFTSHTGEYRHRCNKCGYGSYSRQRVEEHHKTTHEGAPQQIATRDFVMIDNWPYIHICKLCLFTQIQSHKVEAHSTQRHSGRAEIVKANMFRSITIHTGRNKRDLPSKDKSKPKKPAKKLKAVERNVFIGGGTQDEEAEMNQIEAKKLVERISQNIYTTRTVEGTKVKLTKLESLSQKILRKSIDEDEPVVSSKSSEELVHSHTQSTSTIEDTLTQNASNSGTETPPVLHSDEHEVVEAYTPLEDMTGVADEMTASVEENVLDLKSTISKLSQSLQVRTSSATSLNNVDSDDSEEQDSEYDSDEDNYEETDPYDEEYKSEDESQTEGEEYEASANSEELVEQDETRSTTQCNELANESGTVVRCSHPGCVYTCGSEQQLSTHRVQTHGFYSCSFYFCSYATFSEEQFIVHYQTHPLVSVYKCAYDCGCSEACVDALISHYKKAHAAAPAYTATECAGTTTDSALLDPSQPALVAPVTSSADCTTGDTSSASAPVTSAATPVTSVSGPVTSAATPVTSVSVPVTSVGTVTTVASASSDTAVSSSSGPLMTAVSGSSKTSSSSGVTSSSAQAHDPVRAKDPSTQLVGPVGVVAIKQEPPDEESETLPHGFHLLPLHPPTVPIEYLFKQYQSVSAFRVYTGRKSSEVFKCMQRGCIFATTSPEQFTSHCKAHGCTARCCYCLMPFGSTEELVHHIVEEHSHCGYMCKHCLYRSTSTLYLGTHMKNFHPVDQPRYVRVATIRTEPPPNPPVETFIRAYQCGYDGCPKRTVDAEIFRSHVSSCHGADVVLQCSLCPFSDTVVPLVLHMRDHMMDEFQCPYCLHGEGEREKLLTHLVNCHPGRSGKVLLRKHDTPDPGKVASSAATTPGALTCPGTGAAPSSGAATSAVAVTSAVAATLTAATTSCASSPMMTNNVSAASSDVNTTPTASLSSLSVARAGGGTNQIVMGAEAIMNKTGPAAMPHFGPLSVSTTAASEVSPNFTTINDALTTTTFVSTPADANISSSTSIVCTPITTISHAFSAPSAPGVETTRSMCASSNNSSVPSATLSNLTKDSDLNGQMSTPSTSFDDGFESSDVSNQDGQPPRKKRGELSPDPKASNQTDPGSIVSTDSQHSDDLVNKYSETRTNLNSSSSSDCPDIDALLLTPSKKFTTELQSPNSSPSIDAQQEANASSDGIVVPMIGVSSLHPQPTQEFNSLISAPISTPIAESNAKDSPTSEQRSLRSRSYSNSGSLSSKPEIDSEKTGRPSDKVGLCGHNLYRCGNPSCTHTSATMVGLREHLQVCDLARDSPTLRCQHCGRQFRHISALVEHIKVHGPKLYHCGAPGCSYRATLLHYFRNHSKQIHGTSHYKADLKDPTIKDPEFQEFIVTPKENPRDSRKKRKNEFDVTDVENIPRSHVLSTPQRCFKCSYSSKIRSNLIKHLKLHKRFPDGIPERSFKAEINSDNKNPIPNHQPVNPVPRLERKELMFDKMMNLAGSSFEDKKSLEQVDLRLKNPIPSEELQNFPCYVPESSLNKCGVVGCEYISSDEMMLKYHIKSLHLDVSQFPCPHCKNTLITIEKISSHFKLHGEKLFRCGWCPYLSNRRPVVERHTREKHPTKRPFEFVIRDPDEEKDVEESKKDGAATSAGSSTTLGGETGEPQWQCGLCRVQSVTQQEMVNHTSLKHDIKSQFKCGLCNFKSSVMANFEAHFSTKHSNQPLKVLCNYYRLDADDIEPLYVANCKEGKHEPLWKRKDPQRTRHIRGILLDESALPTKARTSQAHQVPLGDLPQGMPDGDNFVCPKCMSFRTPCENTFRSHLCKEADYHRYECVECGITTPLLPSLRRHYNKVHHAQFHSDCYLVLPIDDEKEAWVESIITHHQHHIRLHKEEVQRQQPTATGTQLPPSKSGPPSAAVTDTSGSASTGLRLTRRSSLCASDDPNKCVESSEAQEELVCDVCAFTCKTAAGLVSHARAHPLVYKCGYCSYIQGSRVCVEAHCRVRHSRLPTSVVKVDITESASDSNVSLTEDSDSADDIERKMESIFSGDVKKKLHKCPDCSFESTSSKQYYRHCQTHVHNRPFLCEICNKRFRDERRAKQHHGCVHTNVSQKITYSPLSESPTPSESAGSSQEPIILPSPTKSSLKPKPLPPIFQLDEDSDELPDLELSFDSSLKMDPKTAPVVSTSSDVVKEEPKPDPATLRLQDALNVDPGVEFICCHCSYKGNWEGIGEHVRSGHRDLPFMVRKFTDGTMILETYQYSCIHCSLSSDSLMAALDHWVVSHVKLDFQFNMTLHSSQVIAGDSKVSSLLPDTVKKEDCNSTSADSLPAASESSTQQPPNKRARQSNELNDSFASTSTSEDDLEPEINQEDKPTEEKLYRCSSCRRTSKFKAEIEAHLLEKHGGSWWCTIIELPASSSSRASRRLVKCRVCCYIGFRDQVTDHGLRLHPQEHALQPVLSALLPTDKEVFKCDVCKFSSKTRKMIQRHMKASHSNMVTNFSRFAVEARASATNVAADSATVAVAADAIASTSGEASSPGEYRCAYCNDLINGYEMLRSHHTFLHSHLPFNTNENDIISAAEKVVQLSTSSSSMSLIRPMPGRAMKATARKSSFARGKSLALKASRKAGGSSTSSARTEELGAPENGGKSEEPHKDDSIEGVSHYGLPREEVLLSGLTTTVDMGCGPVRVPVSHYFELFDMNPRVMLVNIADVYDV</sequence>
<feature type="domain" description="C2H2-type" evidence="8">
    <location>
        <begin position="4335"/>
        <end position="4363"/>
    </location>
</feature>
<dbReference type="GO" id="GO:0003723">
    <property type="term" value="F:RNA binding"/>
    <property type="evidence" value="ECO:0007669"/>
    <property type="project" value="UniProtKB-KW"/>
</dbReference>
<gene>
    <name evidence="10" type="primary">LOC108681932</name>
</gene>
<feature type="region of interest" description="Disordered" evidence="7">
    <location>
        <begin position="4431"/>
        <end position="4450"/>
    </location>
</feature>
<feature type="compositionally biased region" description="Polar residues" evidence="7">
    <location>
        <begin position="640"/>
        <end position="649"/>
    </location>
</feature>
<feature type="compositionally biased region" description="Basic and acidic residues" evidence="7">
    <location>
        <begin position="3876"/>
        <end position="3898"/>
    </location>
</feature>
<feature type="compositionally biased region" description="Low complexity" evidence="7">
    <location>
        <begin position="770"/>
        <end position="786"/>
    </location>
</feature>
<feature type="region of interest" description="Disordered" evidence="7">
    <location>
        <begin position="501"/>
        <end position="652"/>
    </location>
</feature>
<evidence type="ECO:0000256" key="5">
    <source>
        <dbReference type="ARBA" id="ARBA00022884"/>
    </source>
</evidence>
<feature type="compositionally biased region" description="Basic and acidic residues" evidence="7">
    <location>
        <begin position="513"/>
        <end position="556"/>
    </location>
</feature>
<feature type="compositionally biased region" description="Basic and acidic residues" evidence="7">
    <location>
        <begin position="3514"/>
        <end position="3524"/>
    </location>
</feature>
<feature type="compositionally biased region" description="Low complexity" evidence="7">
    <location>
        <begin position="2815"/>
        <end position="2848"/>
    </location>
</feature>
<dbReference type="InterPro" id="IPR035979">
    <property type="entry name" value="RBD_domain_sf"/>
</dbReference>
<feature type="compositionally biased region" description="Acidic residues" evidence="7">
    <location>
        <begin position="1644"/>
        <end position="1654"/>
    </location>
</feature>
<feature type="region of interest" description="Disordered" evidence="7">
    <location>
        <begin position="3483"/>
        <end position="3524"/>
    </location>
</feature>
<dbReference type="PROSITE" id="PS50157">
    <property type="entry name" value="ZINC_FINGER_C2H2_2"/>
    <property type="match status" value="6"/>
</dbReference>
<feature type="region of interest" description="Disordered" evidence="7">
    <location>
        <begin position="4366"/>
        <end position="4410"/>
    </location>
</feature>
<dbReference type="PROSITE" id="PS00028">
    <property type="entry name" value="ZINC_FINGER_C2H2_1"/>
    <property type="match status" value="5"/>
</dbReference>
<feature type="compositionally biased region" description="Basic and acidic residues" evidence="7">
    <location>
        <begin position="889"/>
        <end position="905"/>
    </location>
</feature>
<feature type="domain" description="C2H2-type" evidence="8">
    <location>
        <begin position="3569"/>
        <end position="3591"/>
    </location>
</feature>
<dbReference type="Proteomes" id="UP000694843">
    <property type="component" value="Unplaced"/>
</dbReference>
<dbReference type="KEGG" id="hazt:108681932"/>
<feature type="region of interest" description="Disordered" evidence="7">
    <location>
        <begin position="706"/>
        <end position="848"/>
    </location>
</feature>
<dbReference type="SMART" id="SM00355">
    <property type="entry name" value="ZnF_C2H2"/>
    <property type="match status" value="34"/>
</dbReference>
<dbReference type="PANTHER" id="PTHR24403:SF67">
    <property type="entry name" value="FI01116P-RELATED"/>
    <property type="match status" value="1"/>
</dbReference>
<feature type="compositionally biased region" description="Polar residues" evidence="7">
    <location>
        <begin position="4170"/>
        <end position="4180"/>
    </location>
</feature>
<feature type="compositionally biased region" description="Polar residues" evidence="7">
    <location>
        <begin position="787"/>
        <end position="807"/>
    </location>
</feature>
<dbReference type="CDD" id="cd12254">
    <property type="entry name" value="RRM_hnRNPH_ESRPs_RBM12_like"/>
    <property type="match status" value="1"/>
</dbReference>
<accession>A0A8B7PM87</accession>
<proteinExistence type="predicted"/>
<feature type="region of interest" description="Disordered" evidence="7">
    <location>
        <begin position="250"/>
        <end position="411"/>
    </location>
</feature>
<feature type="region of interest" description="Disordered" evidence="7">
    <location>
        <begin position="4569"/>
        <end position="4626"/>
    </location>
</feature>
<feature type="domain" description="C2H2-type" evidence="8">
    <location>
        <begin position="2292"/>
        <end position="2320"/>
    </location>
</feature>
<feature type="compositionally biased region" description="Basic and acidic residues" evidence="7">
    <location>
        <begin position="749"/>
        <end position="764"/>
    </location>
</feature>
<evidence type="ECO:0000259" key="8">
    <source>
        <dbReference type="PROSITE" id="PS50157"/>
    </source>
</evidence>
<keyword evidence="5" id="KW-0694">RNA-binding</keyword>
<feature type="compositionally biased region" description="Polar residues" evidence="7">
    <location>
        <begin position="472"/>
        <end position="485"/>
    </location>
</feature>
<feature type="compositionally biased region" description="Acidic residues" evidence="7">
    <location>
        <begin position="2570"/>
        <end position="2612"/>
    </location>
</feature>
<feature type="region of interest" description="Disordered" evidence="7">
    <location>
        <begin position="4145"/>
        <end position="4180"/>
    </location>
</feature>
<keyword evidence="2" id="KW-0677">Repeat</keyword>
<feature type="domain" description="C2H2-type" evidence="8">
    <location>
        <begin position="3849"/>
        <end position="3877"/>
    </location>
</feature>
<feature type="compositionally biased region" description="Low complexity" evidence="7">
    <location>
        <begin position="4368"/>
        <end position="4379"/>
    </location>
</feature>
<feature type="compositionally biased region" description="Basic and acidic residues" evidence="7">
    <location>
        <begin position="4898"/>
        <end position="4908"/>
    </location>
</feature>
<feature type="region of interest" description="Disordered" evidence="7">
    <location>
        <begin position="1605"/>
        <end position="1676"/>
    </location>
</feature>
<feature type="region of interest" description="Disordered" evidence="7">
    <location>
        <begin position="3298"/>
        <end position="3392"/>
    </location>
</feature>
<feature type="region of interest" description="Disordered" evidence="7">
    <location>
        <begin position="462"/>
        <end position="485"/>
    </location>
</feature>
<feature type="compositionally biased region" description="Polar residues" evidence="7">
    <location>
        <begin position="275"/>
        <end position="287"/>
    </location>
</feature>
<feature type="compositionally biased region" description="Polar residues" evidence="7">
    <location>
        <begin position="2483"/>
        <end position="2505"/>
    </location>
</feature>
<feature type="region of interest" description="Disordered" evidence="7">
    <location>
        <begin position="4871"/>
        <end position="4912"/>
    </location>
</feature>
<feature type="region of interest" description="Disordered" evidence="7">
    <location>
        <begin position="1168"/>
        <end position="1220"/>
    </location>
</feature>
<feature type="compositionally biased region" description="Polar residues" evidence="7">
    <location>
        <begin position="558"/>
        <end position="569"/>
    </location>
</feature>
<feature type="compositionally biased region" description="Basic residues" evidence="7">
    <location>
        <begin position="368"/>
        <end position="378"/>
    </location>
</feature>
<feature type="compositionally biased region" description="Polar residues" evidence="7">
    <location>
        <begin position="4572"/>
        <end position="4591"/>
    </location>
</feature>
<dbReference type="PANTHER" id="PTHR24403">
    <property type="entry name" value="ZINC FINGER PROTEIN"/>
    <property type="match status" value="1"/>
</dbReference>
<feature type="compositionally biased region" description="Acidic residues" evidence="7">
    <location>
        <begin position="627"/>
        <end position="636"/>
    </location>
</feature>
<feature type="compositionally biased region" description="Polar residues" evidence="7">
    <location>
        <begin position="185"/>
        <end position="209"/>
    </location>
</feature>
<feature type="compositionally biased region" description="Basic and acidic residues" evidence="7">
    <location>
        <begin position="2045"/>
        <end position="2071"/>
    </location>
</feature>